<proteinExistence type="predicted"/>
<dbReference type="Proteomes" id="UP000710849">
    <property type="component" value="Unassembled WGS sequence"/>
</dbReference>
<feature type="region of interest" description="Disordered" evidence="1">
    <location>
        <begin position="1"/>
        <end position="50"/>
    </location>
</feature>
<evidence type="ECO:0000256" key="1">
    <source>
        <dbReference type="SAM" id="MobiDB-lite"/>
    </source>
</evidence>
<dbReference type="RefSeq" id="XP_038737865.1">
    <property type="nucleotide sequence ID" value="XM_038871964.1"/>
</dbReference>
<accession>A0A9P5M8I5</accession>
<reference evidence="2 3" key="1">
    <citation type="journal article" date="2020" name="Genome Biol. Evol.">
        <title>Comparative genomics of Sclerotiniaceae.</title>
        <authorList>
            <person name="Valero Jimenez C.A."/>
            <person name="Steentjes M."/>
            <person name="Scholten O.E."/>
            <person name="Van Kan J.A.L."/>
        </authorList>
    </citation>
    <scope>NUCLEOTIDE SEQUENCE [LARGE SCALE GENOMIC DNA]</scope>
    <source>
        <strain evidence="2 3">MUCL 94</strain>
    </source>
</reference>
<evidence type="ECO:0000313" key="2">
    <source>
        <dbReference type="EMBL" id="KAF7954055.1"/>
    </source>
</evidence>
<organism evidence="2 3">
    <name type="scientific">Botrytis byssoidea</name>
    <dbReference type="NCBI Taxonomy" id="139641"/>
    <lineage>
        <taxon>Eukaryota</taxon>
        <taxon>Fungi</taxon>
        <taxon>Dikarya</taxon>
        <taxon>Ascomycota</taxon>
        <taxon>Pezizomycotina</taxon>
        <taxon>Leotiomycetes</taxon>
        <taxon>Helotiales</taxon>
        <taxon>Sclerotiniaceae</taxon>
        <taxon>Botrytis</taxon>
    </lineage>
</organism>
<name>A0A9P5M8I5_9HELO</name>
<dbReference type="EMBL" id="RCSW01000002">
    <property type="protein sequence ID" value="KAF7954055.1"/>
    <property type="molecule type" value="Genomic_DNA"/>
</dbReference>
<comment type="caution">
    <text evidence="2">The sequence shown here is derived from an EMBL/GenBank/DDBJ whole genome shotgun (WGS) entry which is preliminary data.</text>
</comment>
<keyword evidence="3" id="KW-1185">Reference proteome</keyword>
<dbReference type="GeneID" id="62145042"/>
<dbReference type="AlphaFoldDB" id="A0A9P5M8I5"/>
<gene>
    <name evidence="2" type="ORF">EAE97_001453</name>
</gene>
<sequence length="155" mass="18060">MKPVYLKGSTKRRYKNHEKGDLITSEVEGNTNIKGDQEDDKPFVQQEAEEKLESKEIPKYDTFERVALYMPYITIGSCHQRDTKPKIYIDPPKFRKSYNNLMEVYKDKVIHGTRSLDQFYYHSLADVSLRDQSQVVTRSFLEIKNGDAVDESKGT</sequence>
<evidence type="ECO:0000313" key="3">
    <source>
        <dbReference type="Proteomes" id="UP000710849"/>
    </source>
</evidence>
<protein>
    <submittedName>
        <fullName evidence="2">Uncharacterized protein</fullName>
    </submittedName>
</protein>